<evidence type="ECO:0000256" key="11">
    <source>
        <dbReference type="ARBA" id="ARBA00048919"/>
    </source>
</evidence>
<evidence type="ECO:0000313" key="14">
    <source>
        <dbReference type="Proteomes" id="UP001353858"/>
    </source>
</evidence>
<dbReference type="PANTHER" id="PTHR46118">
    <property type="entry name" value="PROTEIN ABHD11"/>
    <property type="match status" value="1"/>
</dbReference>
<dbReference type="Proteomes" id="UP001353858">
    <property type="component" value="Unassembled WGS sequence"/>
</dbReference>
<evidence type="ECO:0000256" key="7">
    <source>
        <dbReference type="ARBA" id="ARBA00044064"/>
    </source>
</evidence>
<dbReference type="GO" id="GO:0005739">
    <property type="term" value="C:mitochondrion"/>
    <property type="evidence" value="ECO:0007669"/>
    <property type="project" value="TreeGrafter"/>
</dbReference>
<evidence type="ECO:0000256" key="9">
    <source>
        <dbReference type="ARBA" id="ARBA00048504"/>
    </source>
</evidence>
<protein>
    <recommendedName>
        <fullName evidence="7">sn-1-specific diacylglycerol lipase ABHD11</fullName>
        <ecNumber evidence="3">3.1.1.116</ecNumber>
    </recommendedName>
    <alternativeName>
        <fullName evidence="4">Alpha/beta hydrolase domain-containing protein 11</fullName>
    </alternativeName>
</protein>
<evidence type="ECO:0000313" key="13">
    <source>
        <dbReference type="EMBL" id="KAK4878057.1"/>
    </source>
</evidence>
<evidence type="ECO:0000256" key="5">
    <source>
        <dbReference type="ARBA" id="ARBA00043667"/>
    </source>
</evidence>
<dbReference type="InterPro" id="IPR029058">
    <property type="entry name" value="AB_hydrolase_fold"/>
</dbReference>
<evidence type="ECO:0000256" key="6">
    <source>
        <dbReference type="ARBA" id="ARBA00043742"/>
    </source>
</evidence>
<evidence type="ECO:0000256" key="10">
    <source>
        <dbReference type="ARBA" id="ARBA00048513"/>
    </source>
</evidence>
<comment type="catalytic activity">
    <reaction evidence="8">
        <text>1-octadecanoyl-2-(4Z,7Z,10Z,13Z,16Z,19Z-docosahexaenoyl)-sn-glycerol + H2O = 2-(4Z,7Z,10Z,13Z,16Z,19Z-docosahexaenoyl)-glycerol + octadecanoate + H(+)</text>
        <dbReference type="Rhea" id="RHEA:77107"/>
        <dbReference type="ChEBI" id="CHEBI:15377"/>
        <dbReference type="ChEBI" id="CHEBI:15378"/>
        <dbReference type="ChEBI" id="CHEBI:25629"/>
        <dbReference type="ChEBI" id="CHEBI:77129"/>
        <dbReference type="ChEBI" id="CHEBI:186738"/>
    </reaction>
</comment>
<dbReference type="Gene3D" id="3.40.50.1820">
    <property type="entry name" value="alpha/beta hydrolase"/>
    <property type="match status" value="1"/>
</dbReference>
<sequence length="299" mass="33854">MLKTLSVIARKNSDVPLVNGLKPVLLASETYTNETPDGSSAPPVLVIHGLFGTKTNWTYIGRKLANKTKPQRSIIVTDARNHGSSPHSDEHSYAHMCADWNYLMNLNNIEKVAVMGHSMGGRCAMYFSLTQPERVDKVIILDVSPANHSKKSEFSQIKFLLEKMNEVKMPKNVSKSEAREDIDRQLAVDVPQQKLRQFLLTNLDDRDDGSYSWRVNLPVLIKNFYHNIRTFPNVQGKLFDGPVLFLLGAKSDFVRPKDHTLINKLFPKVQIITVEKSGHWLHAEKPNKVIKHCVDFLNG</sequence>
<organism evidence="13 14">
    <name type="scientific">Aquatica leii</name>
    <dbReference type="NCBI Taxonomy" id="1421715"/>
    <lineage>
        <taxon>Eukaryota</taxon>
        <taxon>Metazoa</taxon>
        <taxon>Ecdysozoa</taxon>
        <taxon>Arthropoda</taxon>
        <taxon>Hexapoda</taxon>
        <taxon>Insecta</taxon>
        <taxon>Pterygota</taxon>
        <taxon>Neoptera</taxon>
        <taxon>Endopterygota</taxon>
        <taxon>Coleoptera</taxon>
        <taxon>Polyphaga</taxon>
        <taxon>Elateriformia</taxon>
        <taxon>Elateroidea</taxon>
        <taxon>Lampyridae</taxon>
        <taxon>Luciolinae</taxon>
        <taxon>Aquatica</taxon>
    </lineage>
</organism>
<comment type="catalytic activity">
    <reaction evidence="6">
        <text>a 1,3-diacyl-sn-glycerol + H2O = a 1-acyl-sn-glycerol + a fatty acid + H(+)</text>
        <dbReference type="Rhea" id="RHEA:38503"/>
        <dbReference type="ChEBI" id="CHEBI:15377"/>
        <dbReference type="ChEBI" id="CHEBI:15378"/>
        <dbReference type="ChEBI" id="CHEBI:28868"/>
        <dbReference type="ChEBI" id="CHEBI:64683"/>
        <dbReference type="ChEBI" id="CHEBI:77272"/>
    </reaction>
</comment>
<feature type="domain" description="AB hydrolase-1" evidence="12">
    <location>
        <begin position="42"/>
        <end position="286"/>
    </location>
</feature>
<dbReference type="AlphaFoldDB" id="A0AAN7SEI4"/>
<evidence type="ECO:0000256" key="8">
    <source>
        <dbReference type="ARBA" id="ARBA00048283"/>
    </source>
</evidence>
<reference evidence="14" key="1">
    <citation type="submission" date="2023-01" db="EMBL/GenBank/DDBJ databases">
        <title>Key to firefly adult light organ development and bioluminescence: homeobox transcription factors regulate luciferase expression and transportation to peroxisome.</title>
        <authorList>
            <person name="Fu X."/>
        </authorList>
    </citation>
    <scope>NUCLEOTIDE SEQUENCE [LARGE SCALE GENOMIC DNA]</scope>
</reference>
<evidence type="ECO:0000259" key="12">
    <source>
        <dbReference type="Pfam" id="PF00561"/>
    </source>
</evidence>
<comment type="catalytic activity">
    <reaction evidence="10">
        <text>1-octadecanoyl-2-(9Z-octadecenoyl)-sn-glycerol + H2O = 2-(9Z-octadecenoyl)-glycerol + octadecanoate + H(+)</text>
        <dbReference type="Rhea" id="RHEA:77103"/>
        <dbReference type="ChEBI" id="CHEBI:15377"/>
        <dbReference type="ChEBI" id="CHEBI:15378"/>
        <dbReference type="ChEBI" id="CHEBI:25629"/>
        <dbReference type="ChEBI" id="CHEBI:73990"/>
        <dbReference type="ChEBI" id="CHEBI:75468"/>
    </reaction>
</comment>
<evidence type="ECO:0000256" key="1">
    <source>
        <dbReference type="ARBA" id="ARBA00008645"/>
    </source>
</evidence>
<accession>A0AAN7SEI4</accession>
<comment type="catalytic activity">
    <reaction evidence="9">
        <text>1,2-didecanoylglycerol + H2O = decanoylglycerol + decanoate + H(+)</text>
        <dbReference type="Rhea" id="RHEA:48596"/>
        <dbReference type="ChEBI" id="CHEBI:11152"/>
        <dbReference type="ChEBI" id="CHEBI:15377"/>
        <dbReference type="ChEBI" id="CHEBI:15378"/>
        <dbReference type="ChEBI" id="CHEBI:27689"/>
        <dbReference type="ChEBI" id="CHEBI:90605"/>
    </reaction>
</comment>
<dbReference type="InterPro" id="IPR000073">
    <property type="entry name" value="AB_hydrolase_1"/>
</dbReference>
<dbReference type="EMBL" id="JARPUR010000004">
    <property type="protein sequence ID" value="KAK4878057.1"/>
    <property type="molecule type" value="Genomic_DNA"/>
</dbReference>
<comment type="caution">
    <text evidence="13">The sequence shown here is derived from an EMBL/GenBank/DDBJ whole genome shotgun (WGS) entry which is preliminary data.</text>
</comment>
<dbReference type="PRINTS" id="PR00111">
    <property type="entry name" value="ABHYDROLASE"/>
</dbReference>
<dbReference type="PANTHER" id="PTHR46118:SF4">
    <property type="entry name" value="PROTEIN ABHD11"/>
    <property type="match status" value="1"/>
</dbReference>
<dbReference type="EC" id="3.1.1.116" evidence="3"/>
<keyword evidence="2" id="KW-0378">Hydrolase</keyword>
<name>A0AAN7SEI4_9COLE</name>
<keyword evidence="14" id="KW-1185">Reference proteome</keyword>
<dbReference type="Pfam" id="PF00561">
    <property type="entry name" value="Abhydrolase_1"/>
    <property type="match status" value="1"/>
</dbReference>
<proteinExistence type="inferred from homology"/>
<comment type="similarity">
    <text evidence="1">Belongs to the AB hydrolase superfamily.</text>
</comment>
<gene>
    <name evidence="13" type="ORF">RN001_010563</name>
</gene>
<comment type="catalytic activity">
    <reaction evidence="5">
        <text>a 1,2-diacyl-sn-glycerol + H2O = a 2-acylglycerol + a fatty acid + H(+)</text>
        <dbReference type="Rhea" id="RHEA:33275"/>
        <dbReference type="ChEBI" id="CHEBI:15377"/>
        <dbReference type="ChEBI" id="CHEBI:15378"/>
        <dbReference type="ChEBI" id="CHEBI:17389"/>
        <dbReference type="ChEBI" id="CHEBI:17815"/>
        <dbReference type="ChEBI" id="CHEBI:28868"/>
        <dbReference type="EC" id="3.1.1.116"/>
    </reaction>
</comment>
<evidence type="ECO:0000256" key="3">
    <source>
        <dbReference type="ARBA" id="ARBA00026104"/>
    </source>
</evidence>
<dbReference type="SUPFAM" id="SSF53474">
    <property type="entry name" value="alpha/beta-Hydrolases"/>
    <property type="match status" value="1"/>
</dbReference>
<evidence type="ECO:0000256" key="2">
    <source>
        <dbReference type="ARBA" id="ARBA00022801"/>
    </source>
</evidence>
<comment type="catalytic activity">
    <reaction evidence="11">
        <text>1-octadecanoyl-2-(5Z,8Z,11Z,14Z-eicosatetraenoyl)-sn-glycerol + H2O = 2-(5Z,8Z,11Z,14Z-eicosatetraenoyl)-glycerol + octadecanoate + H(+)</text>
        <dbReference type="Rhea" id="RHEA:38507"/>
        <dbReference type="ChEBI" id="CHEBI:15377"/>
        <dbReference type="ChEBI" id="CHEBI:15378"/>
        <dbReference type="ChEBI" id="CHEBI:25629"/>
        <dbReference type="ChEBI" id="CHEBI:52392"/>
        <dbReference type="ChEBI" id="CHEBI:75728"/>
    </reaction>
</comment>
<evidence type="ECO:0000256" key="4">
    <source>
        <dbReference type="ARBA" id="ARBA00042703"/>
    </source>
</evidence>
<dbReference type="GO" id="GO:0052689">
    <property type="term" value="F:carboxylic ester hydrolase activity"/>
    <property type="evidence" value="ECO:0007669"/>
    <property type="project" value="TreeGrafter"/>
</dbReference>